<dbReference type="EMBL" id="GAIX01008968">
    <property type="protein sequence ID" value="JAA83592.1"/>
    <property type="molecule type" value="Transcribed_RNA"/>
</dbReference>
<sequence>MLPFELTYLSTIHDEFESTGTSAVDTGAGILRGRPHGGVALLWRKNVFSSVSIVKCDSVRLCALKCQVREHSMLFFSVYMPTDCPDNLAEFTECLSEINAIIEDCGISMVFMLGDFNAHPGELFFN</sequence>
<dbReference type="AlphaFoldDB" id="S4PV87"/>
<name>S4PV87_9NEOP</name>
<protein>
    <recommendedName>
        <fullName evidence="2">Endonuclease/exonuclease/phosphatase domain-containing protein</fullName>
    </recommendedName>
</protein>
<accession>S4PV87</accession>
<organism evidence="1">
    <name type="scientific">Pararge aegeria</name>
    <name type="common">speckled wood butterfly</name>
    <dbReference type="NCBI Taxonomy" id="116150"/>
    <lineage>
        <taxon>Eukaryota</taxon>
        <taxon>Metazoa</taxon>
        <taxon>Ecdysozoa</taxon>
        <taxon>Arthropoda</taxon>
        <taxon>Hexapoda</taxon>
        <taxon>Insecta</taxon>
        <taxon>Pterygota</taxon>
        <taxon>Neoptera</taxon>
        <taxon>Endopterygota</taxon>
        <taxon>Lepidoptera</taxon>
        <taxon>Glossata</taxon>
        <taxon>Ditrysia</taxon>
        <taxon>Papilionoidea</taxon>
        <taxon>Nymphalidae</taxon>
        <taxon>Satyrinae</taxon>
        <taxon>Satyrini</taxon>
        <taxon>Parargina</taxon>
        <taxon>Pararge</taxon>
    </lineage>
</organism>
<reference evidence="1" key="2">
    <citation type="submission" date="2013-05" db="EMBL/GenBank/DDBJ databases">
        <authorList>
            <person name="Carter J.-M."/>
            <person name="Baker S.C."/>
            <person name="Pink R."/>
            <person name="Carter D.R.F."/>
            <person name="Collins A."/>
            <person name="Tomlin J."/>
            <person name="Gibbs M."/>
            <person name="Breuker C.J."/>
        </authorList>
    </citation>
    <scope>NUCLEOTIDE SEQUENCE</scope>
    <source>
        <tissue evidence="1">Ovary</tissue>
    </source>
</reference>
<proteinExistence type="predicted"/>
<reference evidence="1" key="1">
    <citation type="journal article" date="2013" name="BMC Genomics">
        <title>Unscrambling butterfly oogenesis.</title>
        <authorList>
            <person name="Carter J.M."/>
            <person name="Baker S.C."/>
            <person name="Pink R."/>
            <person name="Carter D.R."/>
            <person name="Collins A."/>
            <person name="Tomlin J."/>
            <person name="Gibbs M."/>
            <person name="Breuker C.J."/>
        </authorList>
    </citation>
    <scope>NUCLEOTIDE SEQUENCE</scope>
    <source>
        <tissue evidence="1">Ovary</tissue>
    </source>
</reference>
<evidence type="ECO:0008006" key="2">
    <source>
        <dbReference type="Google" id="ProtNLM"/>
    </source>
</evidence>
<dbReference type="Gene3D" id="3.60.10.10">
    <property type="entry name" value="Endonuclease/exonuclease/phosphatase"/>
    <property type="match status" value="1"/>
</dbReference>
<evidence type="ECO:0000313" key="1">
    <source>
        <dbReference type="EMBL" id="JAA83592.1"/>
    </source>
</evidence>
<dbReference type="SUPFAM" id="SSF56219">
    <property type="entry name" value="DNase I-like"/>
    <property type="match status" value="1"/>
</dbReference>
<feature type="non-terminal residue" evidence="1">
    <location>
        <position position="126"/>
    </location>
</feature>
<dbReference type="InterPro" id="IPR036691">
    <property type="entry name" value="Endo/exonu/phosph_ase_sf"/>
</dbReference>